<evidence type="ECO:0000313" key="1">
    <source>
        <dbReference type="EMBL" id="QTC88126.1"/>
    </source>
</evidence>
<organism evidence="1 2">
    <name type="scientific">Brevundimonas pondensis</name>
    <dbReference type="NCBI Taxonomy" id="2774189"/>
    <lineage>
        <taxon>Bacteria</taxon>
        <taxon>Pseudomonadati</taxon>
        <taxon>Pseudomonadota</taxon>
        <taxon>Alphaproteobacteria</taxon>
        <taxon>Caulobacterales</taxon>
        <taxon>Caulobacteraceae</taxon>
        <taxon>Brevundimonas</taxon>
    </lineage>
</organism>
<dbReference type="Proteomes" id="UP000663942">
    <property type="component" value="Chromosome"/>
</dbReference>
<reference evidence="1 2" key="1">
    <citation type="submission" date="2020-09" db="EMBL/GenBank/DDBJ databases">
        <title>Brevundimonas sp. LVF1 isolated from an oligotrophic pond in Goettingen, Germany.</title>
        <authorList>
            <person name="Friedrich I."/>
            <person name="Klassen A."/>
            <person name="Neubauer H."/>
            <person name="Schneider D."/>
            <person name="Hertel R."/>
            <person name="Daniel R."/>
        </authorList>
    </citation>
    <scope>NUCLEOTIDE SEQUENCE [LARGE SCALE GENOMIC DNA]</scope>
    <source>
        <strain evidence="1 2">LVF1</strain>
    </source>
</reference>
<gene>
    <name evidence="1" type="ORF">IFE19_01585</name>
</gene>
<dbReference type="RefSeq" id="WP_207825107.1">
    <property type="nucleotide sequence ID" value="NZ_CP062006.1"/>
</dbReference>
<name>A0ABX7SP16_9CAUL</name>
<dbReference type="EMBL" id="CP062006">
    <property type="protein sequence ID" value="QTC88126.1"/>
    <property type="molecule type" value="Genomic_DNA"/>
</dbReference>
<sequence>MAVTPNIPAPHADELSEMAIEELDAACGLLWVEMKAVTPWGDTYDGMAPSGRAVEIERRYLWAHEPAGAIAVEVEVRDPALRTGAEARAVISPPNS</sequence>
<evidence type="ECO:0000313" key="2">
    <source>
        <dbReference type="Proteomes" id="UP000663942"/>
    </source>
</evidence>
<proteinExistence type="predicted"/>
<accession>A0ABX7SP16</accession>
<protein>
    <submittedName>
        <fullName evidence="1">Uncharacterized protein</fullName>
    </submittedName>
</protein>
<keyword evidence="2" id="KW-1185">Reference proteome</keyword>